<dbReference type="PANTHER" id="PTHR10728:SF40">
    <property type="entry name" value="PATATIN FAMILY PROTEIN"/>
    <property type="match status" value="1"/>
</dbReference>
<dbReference type="GO" id="GO:0046475">
    <property type="term" value="P:glycerophospholipid catabolic process"/>
    <property type="evidence" value="ECO:0007669"/>
    <property type="project" value="TreeGrafter"/>
</dbReference>
<dbReference type="EMBL" id="JACHJL010000044">
    <property type="protein sequence ID" value="MBB5940374.1"/>
    <property type="molecule type" value="Genomic_DNA"/>
</dbReference>
<accession>A0A7W9QHY5</accession>
<comment type="caution">
    <text evidence="2">Lacks conserved residue(s) required for the propagation of feature annotation.</text>
</comment>
<reference evidence="4 5" key="1">
    <citation type="submission" date="2020-08" db="EMBL/GenBank/DDBJ databases">
        <title>Genomic Encyclopedia of Type Strains, Phase III (KMG-III): the genomes of soil and plant-associated and newly described type strains.</title>
        <authorList>
            <person name="Whitman W."/>
        </authorList>
    </citation>
    <scope>NUCLEOTIDE SEQUENCE [LARGE SCALE GENOMIC DNA]</scope>
    <source>
        <strain evidence="4 5">CECT 8305</strain>
    </source>
</reference>
<keyword evidence="1 2" id="KW-0443">Lipid metabolism</keyword>
<dbReference type="InterPro" id="IPR016035">
    <property type="entry name" value="Acyl_Trfase/lysoPLipase"/>
</dbReference>
<protein>
    <submittedName>
        <fullName evidence="4">NTE family protein</fullName>
    </submittedName>
</protein>
<dbReference type="GO" id="GO:0005829">
    <property type="term" value="C:cytosol"/>
    <property type="evidence" value="ECO:0007669"/>
    <property type="project" value="TreeGrafter"/>
</dbReference>
<proteinExistence type="predicted"/>
<dbReference type="InterPro" id="IPR002641">
    <property type="entry name" value="PNPLA_dom"/>
</dbReference>
<name>A0A7W9QHY5_9ACTN</name>
<dbReference type="AlphaFoldDB" id="A0A7W9QHY5"/>
<comment type="caution">
    <text evidence="4">The sequence shown here is derived from an EMBL/GenBank/DDBJ whole genome shotgun (WGS) entry which is preliminary data.</text>
</comment>
<feature type="short sequence motif" description="DGA/G" evidence="2">
    <location>
        <begin position="222"/>
        <end position="224"/>
    </location>
</feature>
<dbReference type="PROSITE" id="PS51635">
    <property type="entry name" value="PNPLA"/>
    <property type="match status" value="1"/>
</dbReference>
<dbReference type="Pfam" id="PF01734">
    <property type="entry name" value="Patatin"/>
    <property type="match status" value="1"/>
</dbReference>
<dbReference type="GO" id="GO:0004623">
    <property type="term" value="F:phospholipase A2 activity"/>
    <property type="evidence" value="ECO:0007669"/>
    <property type="project" value="TreeGrafter"/>
</dbReference>
<evidence type="ECO:0000256" key="2">
    <source>
        <dbReference type="PROSITE-ProRule" id="PRU01161"/>
    </source>
</evidence>
<keyword evidence="2" id="KW-0378">Hydrolase</keyword>
<keyword evidence="2" id="KW-0442">Lipid degradation</keyword>
<evidence type="ECO:0000313" key="5">
    <source>
        <dbReference type="Proteomes" id="UP000588098"/>
    </source>
</evidence>
<sequence length="375" mass="41022">MSENLSGAGGLPEPQGVALCLSGGGYRAMLFHVGALWRLNDAGWLGRLDFISSVSGGSITAGALGQRWQDLDFDSHQRAVNFPPTVVEPLRALARRTLDRGALLRGILGPGAGEAVAAAYRRHLVGEATLQDLPPHPRFVLTATNLHTGTLWRFSRPYMRDYRLGAIETPRLPLATAIAASSAFPPFLSPLTLRLQQSAWTHLATGEDERPVRPPREIALSDGGVYDNLGLEPVIKRCHTILVSDAGQRLRYTPRVACDWPRHVLRVLSVIDNQVRSLRKRSLITAYQEGDLRGAYWGIRSDLASYPLPEPLPVPDEAAHRLAEVPTRLAALPDHLHEQLINWGYAVSDAALRAHIDSTAQAPGAFPYPNAGWPR</sequence>
<evidence type="ECO:0000259" key="3">
    <source>
        <dbReference type="PROSITE" id="PS51635"/>
    </source>
</evidence>
<organism evidence="4 5">
    <name type="scientific">Streptomyces zagrosensis</name>
    <dbReference type="NCBI Taxonomy" id="1042984"/>
    <lineage>
        <taxon>Bacteria</taxon>
        <taxon>Bacillati</taxon>
        <taxon>Actinomycetota</taxon>
        <taxon>Actinomycetes</taxon>
        <taxon>Kitasatosporales</taxon>
        <taxon>Streptomycetaceae</taxon>
        <taxon>Streptomyces</taxon>
    </lineage>
</organism>
<keyword evidence="5" id="KW-1185">Reference proteome</keyword>
<gene>
    <name evidence="4" type="ORF">FHS42_007472</name>
</gene>
<evidence type="ECO:0000313" key="4">
    <source>
        <dbReference type="EMBL" id="MBB5940374.1"/>
    </source>
</evidence>
<dbReference type="Proteomes" id="UP000588098">
    <property type="component" value="Unassembled WGS sequence"/>
</dbReference>
<dbReference type="Gene3D" id="3.40.1090.10">
    <property type="entry name" value="Cytosolic phospholipase A2 catalytic domain"/>
    <property type="match status" value="2"/>
</dbReference>
<feature type="active site" description="Proton acceptor" evidence="2">
    <location>
        <position position="222"/>
    </location>
</feature>
<dbReference type="SUPFAM" id="SSF52151">
    <property type="entry name" value="FabD/lysophospholipase-like"/>
    <property type="match status" value="1"/>
</dbReference>
<feature type="active site" description="Nucleophile" evidence="2">
    <location>
        <position position="55"/>
    </location>
</feature>
<dbReference type="PANTHER" id="PTHR10728">
    <property type="entry name" value="CYTOSOLIC PHOSPHOLIPASE A2"/>
    <property type="match status" value="1"/>
</dbReference>
<feature type="domain" description="PNPLA" evidence="3">
    <location>
        <begin position="20"/>
        <end position="235"/>
    </location>
</feature>
<evidence type="ECO:0000256" key="1">
    <source>
        <dbReference type="ARBA" id="ARBA00023098"/>
    </source>
</evidence>
<dbReference type="RefSeq" id="WP_221477187.1">
    <property type="nucleotide sequence ID" value="NZ_JACHJL010000044.1"/>
</dbReference>